<dbReference type="GO" id="GO:0009435">
    <property type="term" value="P:NAD+ biosynthetic process"/>
    <property type="evidence" value="ECO:0007669"/>
    <property type="project" value="InterPro"/>
</dbReference>
<dbReference type="AlphaFoldDB" id="D9PHM0"/>
<evidence type="ECO:0000256" key="4">
    <source>
        <dbReference type="ARBA" id="ARBA00022679"/>
    </source>
</evidence>
<dbReference type="InterPro" id="IPR013785">
    <property type="entry name" value="Aldolase_TIM"/>
</dbReference>
<protein>
    <recommendedName>
        <fullName evidence="2">Putative pyrophosphorylase ModD</fullName>
    </recommendedName>
</protein>
<feature type="domain" description="Quinolinate phosphoribosyl transferase N-terminal" evidence="6">
    <location>
        <begin position="21"/>
        <end position="104"/>
    </location>
</feature>
<dbReference type="InterPro" id="IPR002638">
    <property type="entry name" value="Quinolinate_PRibosylTrfase_C"/>
</dbReference>
<dbReference type="NCBIfam" id="TIGR01334">
    <property type="entry name" value="modD"/>
    <property type="match status" value="1"/>
</dbReference>
<evidence type="ECO:0000259" key="5">
    <source>
        <dbReference type="Pfam" id="PF01729"/>
    </source>
</evidence>
<dbReference type="SUPFAM" id="SSF51690">
    <property type="entry name" value="Nicotinate/Quinolinate PRTase C-terminal domain-like"/>
    <property type="match status" value="1"/>
</dbReference>
<dbReference type="Gene3D" id="3.20.20.70">
    <property type="entry name" value="Aldolase class I"/>
    <property type="match status" value="1"/>
</dbReference>
<dbReference type="SUPFAM" id="SSF54675">
    <property type="entry name" value="Nicotinate/Quinolinate PRTase N-terminal domain-like"/>
    <property type="match status" value="1"/>
</dbReference>
<dbReference type="EMBL" id="ADZX01000376">
    <property type="protein sequence ID" value="EFK96948.1"/>
    <property type="molecule type" value="Genomic_DNA"/>
</dbReference>
<accession>D9PHM0</accession>
<evidence type="ECO:0000313" key="7">
    <source>
        <dbReference type="EMBL" id="EFK96948.1"/>
    </source>
</evidence>
<dbReference type="GO" id="GO:0005737">
    <property type="term" value="C:cytoplasm"/>
    <property type="evidence" value="ECO:0007669"/>
    <property type="project" value="TreeGrafter"/>
</dbReference>
<dbReference type="PANTHER" id="PTHR32179:SF4">
    <property type="entry name" value="PYROPHOSPHORYLASE MODD-RELATED"/>
    <property type="match status" value="1"/>
</dbReference>
<dbReference type="InterPro" id="IPR022412">
    <property type="entry name" value="Quinolinate_PRibosylTrfase_N"/>
</dbReference>
<dbReference type="InterPro" id="IPR006242">
    <property type="entry name" value="ModD"/>
</dbReference>
<dbReference type="PIRSF" id="PIRSF006250">
    <property type="entry name" value="NadC_ModD"/>
    <property type="match status" value="1"/>
</dbReference>
<dbReference type="InterPro" id="IPR027277">
    <property type="entry name" value="NadC/ModD"/>
</dbReference>
<name>D9PHM0_9ZZZZ</name>
<dbReference type="InterPro" id="IPR037128">
    <property type="entry name" value="Quinolinate_PRibosylTase_N_sf"/>
</dbReference>
<comment type="similarity">
    <text evidence="1">Belongs to the NadC/ModD family.</text>
</comment>
<feature type="domain" description="Quinolinate phosphoribosyl transferase C-terminal" evidence="5">
    <location>
        <begin position="106"/>
        <end position="265"/>
    </location>
</feature>
<evidence type="ECO:0000259" key="6">
    <source>
        <dbReference type="Pfam" id="PF02749"/>
    </source>
</evidence>
<keyword evidence="3 7" id="KW-0328">Glycosyltransferase</keyword>
<proteinExistence type="inferred from homology"/>
<dbReference type="Pfam" id="PF02749">
    <property type="entry name" value="QRPTase_N"/>
    <property type="match status" value="1"/>
</dbReference>
<dbReference type="InterPro" id="IPR036068">
    <property type="entry name" value="Nicotinate_pribotase-like_C"/>
</dbReference>
<dbReference type="Gene3D" id="3.90.1170.20">
    <property type="entry name" value="Quinolinate phosphoribosyl transferase, N-terminal domain"/>
    <property type="match status" value="1"/>
</dbReference>
<dbReference type="Pfam" id="PF01729">
    <property type="entry name" value="QRPTase_C"/>
    <property type="match status" value="1"/>
</dbReference>
<reference evidence="7" key="1">
    <citation type="submission" date="2010-07" db="EMBL/GenBank/DDBJ databases">
        <authorList>
            <consortium name="CONSOLIDER consortium CSD2007-00005"/>
            <person name="Guazzaroni M.-E."/>
            <person name="Richter M."/>
            <person name="Garcia-Salamanca A."/>
            <person name="Yarza P."/>
            <person name="Ferrer M."/>
        </authorList>
    </citation>
    <scope>NUCLEOTIDE SEQUENCE</scope>
</reference>
<reference evidence="7" key="2">
    <citation type="journal article" date="2011" name="Microb. Ecol.">
        <title>Taxonomic and Functional Metagenomic Profiling of the Microbial Community in the Anoxic Sediment of a Sub-saline Shallow Lake (Laguna de Carrizo, Central Spain).</title>
        <authorList>
            <person name="Ferrer M."/>
            <person name="Guazzaroni M.E."/>
            <person name="Richter M."/>
            <person name="Garcia-Salamanca A."/>
            <person name="Yarza P."/>
            <person name="Suarez-Suarez A."/>
            <person name="Solano J."/>
            <person name="Alcaide M."/>
            <person name="van Dillewijn P."/>
            <person name="Molina-Henares M.A."/>
            <person name="Lopez-Cortes N."/>
            <person name="Al-Ramahi Y."/>
            <person name="Guerrero C."/>
            <person name="Acosta A."/>
            <person name="de Eugenio L.I."/>
            <person name="Martinez V."/>
            <person name="Marques S."/>
            <person name="Rojo F."/>
            <person name="Santero E."/>
            <person name="Genilloud O."/>
            <person name="Perez-Perez J."/>
            <person name="Rossello-Mora R."/>
            <person name="Ramos J.L."/>
        </authorList>
    </citation>
    <scope>NUCLEOTIDE SEQUENCE</scope>
</reference>
<evidence type="ECO:0000256" key="3">
    <source>
        <dbReference type="ARBA" id="ARBA00022676"/>
    </source>
</evidence>
<dbReference type="GO" id="GO:0034213">
    <property type="term" value="P:quinolinate catabolic process"/>
    <property type="evidence" value="ECO:0007669"/>
    <property type="project" value="TreeGrafter"/>
</dbReference>
<comment type="caution">
    <text evidence="7">The sequence shown here is derived from an EMBL/GenBank/DDBJ whole genome shotgun (WGS) entry which is preliminary data.</text>
</comment>
<organism evidence="7">
    <name type="scientific">sediment metagenome</name>
    <dbReference type="NCBI Taxonomy" id="749907"/>
    <lineage>
        <taxon>unclassified sequences</taxon>
        <taxon>metagenomes</taxon>
        <taxon>ecological metagenomes</taxon>
    </lineage>
</organism>
<sequence>MFKLNDNELLEYIKEDVPYFDLTTTLQDMPNKRAKLQIFTRENVIVACSEEAARVAQLIGCEINFVLPSKAVAKQGDILLEFSGDYENVQSAWRSAQLILEYSCKIATYAHEMKQKIANINPHCELLVTRKHFPFAKRFCIKSIMCGGAMPHRLGLSETVLLFEHHRKVYDNNETFYKALKEIKTKALEKKIVVEPRDFDDAIKLMENGADVLQMDKTSLEVIKEVVSFKNKHYPHVKILGAGGISKENVKEFVDAGVDGVVTSQIYFCGMADMGSKMDILQ</sequence>
<gene>
    <name evidence="7" type="ORF">LDC_1020</name>
</gene>
<dbReference type="PANTHER" id="PTHR32179">
    <property type="entry name" value="NICOTINATE-NUCLEOTIDE PYROPHOSPHORYLASE [CARBOXYLATING]"/>
    <property type="match status" value="1"/>
</dbReference>
<evidence type="ECO:0000256" key="1">
    <source>
        <dbReference type="ARBA" id="ARBA00009400"/>
    </source>
</evidence>
<keyword evidence="4 7" id="KW-0808">Transferase</keyword>
<evidence type="ECO:0000256" key="2">
    <source>
        <dbReference type="ARBA" id="ARBA00019205"/>
    </source>
</evidence>
<dbReference type="GO" id="GO:0004514">
    <property type="term" value="F:nicotinate-nucleotide diphosphorylase (carboxylating) activity"/>
    <property type="evidence" value="ECO:0007669"/>
    <property type="project" value="InterPro"/>
</dbReference>